<dbReference type="SMART" id="SM00949">
    <property type="entry name" value="PAZ"/>
    <property type="match status" value="1"/>
</dbReference>
<comment type="similarity">
    <text evidence="1">Belongs to the argonaute family.</text>
</comment>
<evidence type="ECO:0000313" key="6">
    <source>
        <dbReference type="Proteomes" id="UP000192247"/>
    </source>
</evidence>
<dbReference type="PROSITE" id="PS50821">
    <property type="entry name" value="PAZ"/>
    <property type="match status" value="1"/>
</dbReference>
<proteinExistence type="inferred from homology"/>
<dbReference type="Gene3D" id="2.170.260.10">
    <property type="entry name" value="paz domain"/>
    <property type="match status" value="1"/>
</dbReference>
<evidence type="ECO:0000259" key="4">
    <source>
        <dbReference type="PROSITE" id="PS50822"/>
    </source>
</evidence>
<dbReference type="AlphaFoldDB" id="A0A1V9WYZ3"/>
<comment type="caution">
    <text evidence="5">The sequence shown here is derived from an EMBL/GenBank/DDBJ whole genome shotgun (WGS) entry which is preliminary data.</text>
</comment>
<feature type="domain" description="Piwi" evidence="4">
    <location>
        <begin position="278"/>
        <end position="585"/>
    </location>
</feature>
<dbReference type="InterPro" id="IPR003100">
    <property type="entry name" value="PAZ_dom"/>
</dbReference>
<dbReference type="Gene3D" id="3.30.420.10">
    <property type="entry name" value="Ribonuclease H-like superfamily/Ribonuclease H"/>
    <property type="match status" value="1"/>
</dbReference>
<dbReference type="InterPro" id="IPR036085">
    <property type="entry name" value="PAZ_dom_sf"/>
</dbReference>
<keyword evidence="6" id="KW-1185">Reference proteome</keyword>
<dbReference type="InParanoid" id="A0A1V9WYZ3"/>
<evidence type="ECO:0000256" key="2">
    <source>
        <dbReference type="SAM" id="MobiDB-lite"/>
    </source>
</evidence>
<evidence type="ECO:0000259" key="3">
    <source>
        <dbReference type="PROSITE" id="PS50821"/>
    </source>
</evidence>
<name>A0A1V9WYZ3_9ACAR</name>
<dbReference type="InterPro" id="IPR036397">
    <property type="entry name" value="RNaseH_sf"/>
</dbReference>
<dbReference type="GO" id="GO:0034587">
    <property type="term" value="P:piRNA processing"/>
    <property type="evidence" value="ECO:0007669"/>
    <property type="project" value="UniProtKB-ARBA"/>
</dbReference>
<feature type="domain" description="PAZ" evidence="3">
    <location>
        <begin position="11"/>
        <end position="119"/>
    </location>
</feature>
<feature type="compositionally biased region" description="Basic and acidic residues" evidence="2">
    <location>
        <begin position="189"/>
        <end position="204"/>
    </location>
</feature>
<dbReference type="Gene3D" id="3.40.50.2300">
    <property type="match status" value="1"/>
</dbReference>
<dbReference type="Pfam" id="PF02171">
    <property type="entry name" value="Piwi"/>
    <property type="match status" value="1"/>
</dbReference>
<evidence type="ECO:0000256" key="1">
    <source>
        <dbReference type="RuleBase" id="RU361178"/>
    </source>
</evidence>
<protein>
    <submittedName>
        <fullName evidence="5">Protein argonaute-3-like</fullName>
    </submittedName>
</protein>
<dbReference type="SUPFAM" id="SSF101690">
    <property type="entry name" value="PAZ domain"/>
    <property type="match status" value="1"/>
</dbReference>
<dbReference type="SUPFAM" id="SSF53098">
    <property type="entry name" value="Ribonuclease H-like"/>
    <property type="match status" value="1"/>
</dbReference>
<dbReference type="PANTHER" id="PTHR22891">
    <property type="entry name" value="EUKARYOTIC TRANSLATION INITIATION FACTOR 2C"/>
    <property type="match status" value="1"/>
</dbReference>
<dbReference type="OrthoDB" id="6496092at2759"/>
<dbReference type="Pfam" id="PF16488">
    <property type="entry name" value="ArgoL2"/>
    <property type="match status" value="1"/>
</dbReference>
<dbReference type="InterPro" id="IPR003165">
    <property type="entry name" value="Piwi"/>
</dbReference>
<organism evidence="5 6">
    <name type="scientific">Tropilaelaps mercedesae</name>
    <dbReference type="NCBI Taxonomy" id="418985"/>
    <lineage>
        <taxon>Eukaryota</taxon>
        <taxon>Metazoa</taxon>
        <taxon>Ecdysozoa</taxon>
        <taxon>Arthropoda</taxon>
        <taxon>Chelicerata</taxon>
        <taxon>Arachnida</taxon>
        <taxon>Acari</taxon>
        <taxon>Parasitiformes</taxon>
        <taxon>Mesostigmata</taxon>
        <taxon>Gamasina</taxon>
        <taxon>Dermanyssoidea</taxon>
        <taxon>Laelapidae</taxon>
        <taxon>Tropilaelaps</taxon>
    </lineage>
</organism>
<dbReference type="PROSITE" id="PS50822">
    <property type="entry name" value="PIWI"/>
    <property type="match status" value="1"/>
</dbReference>
<dbReference type="SMART" id="SM00950">
    <property type="entry name" value="Piwi"/>
    <property type="match status" value="1"/>
</dbReference>
<dbReference type="CDD" id="cd02846">
    <property type="entry name" value="PAZ_argonaute_like"/>
    <property type="match status" value="1"/>
</dbReference>
<feature type="region of interest" description="Disordered" evidence="2">
    <location>
        <begin position="182"/>
        <end position="204"/>
    </location>
</feature>
<reference evidence="5 6" key="1">
    <citation type="journal article" date="2017" name="Gigascience">
        <title>Draft genome of the honey bee ectoparasitic mite, Tropilaelaps mercedesae, is shaped by the parasitic life history.</title>
        <authorList>
            <person name="Dong X."/>
            <person name="Armstrong S.D."/>
            <person name="Xia D."/>
            <person name="Makepeace B.L."/>
            <person name="Darby A.C."/>
            <person name="Kadowaki T."/>
        </authorList>
    </citation>
    <scope>NUCLEOTIDE SEQUENCE [LARGE SCALE GENOMIC DNA]</scope>
    <source>
        <strain evidence="5">Wuxi-XJTLU</strain>
    </source>
</reference>
<dbReference type="STRING" id="418985.A0A1V9WYZ3"/>
<evidence type="ECO:0000313" key="5">
    <source>
        <dbReference type="EMBL" id="OQR66448.1"/>
    </source>
</evidence>
<dbReference type="Pfam" id="PF02170">
    <property type="entry name" value="PAZ"/>
    <property type="match status" value="1"/>
</dbReference>
<dbReference type="GO" id="GO:0003723">
    <property type="term" value="F:RNA binding"/>
    <property type="evidence" value="ECO:0007669"/>
    <property type="project" value="InterPro"/>
</dbReference>
<dbReference type="InterPro" id="IPR032472">
    <property type="entry name" value="ArgoL2"/>
</dbReference>
<gene>
    <name evidence="5" type="ORF">BIW11_02346</name>
</gene>
<accession>A0A1V9WYZ3</accession>
<sequence>MNTTAFYKPLSVPDFVREMFKDERCLHQGLTDQRRVALQKELFGLRVTHRHLQPNRTHRIERVSMRGANRETFEYEGQPVTVADYFARKYNIRLQYPNLQCIVERKGCMIPMELCTLVSGQHCRKKLSEIQTSTLIRSTATDPTARFQKVMEAVQKTRQASTAYLNEFGMSIDGTPVEVPGRVLPPPRLELERDTTGRRPEDGVWRTNRFNRPVELKKWAFVLHGVQLQVSAIIDTLMRQASVAGMQPAPPVYVQYFPPNMSEKQMLQAVKNTVDVDITVVVLGRSTSYAVLKSEAETSDLEMRTQCVKEDKLRKKFNNTFADNLLLKMNTKCGGWNWRLYPQDRPVQLQSPFMIVGADVNHPAVGDTSTPSIAAIVASVDSGPTMYYCVTSVQMRSKDKNRVEYIVDLENMFGECLDAFQRGTKTLPRIIYIYRDGVAEAQLDAVRYHEITALRAACKKIRPDYTPPMTFIVVQKRHHVRFKPKLNSEGTTRMRNIPAGTVVNSGIVHPVFSDFYLCSHQGPIGTSVPAHYHIVHDDANHKQTEIEKLSYFLCYTYARCSKSVSIPAPAYYAHLAATRAKEYIKGQLYGGDSSASLSSGDSSRLLKDFAVAQQVCQSLKGSMYFV</sequence>
<dbReference type="EMBL" id="MNPL01032450">
    <property type="protein sequence ID" value="OQR66448.1"/>
    <property type="molecule type" value="Genomic_DNA"/>
</dbReference>
<dbReference type="Proteomes" id="UP000192247">
    <property type="component" value="Unassembled WGS sequence"/>
</dbReference>
<dbReference type="InterPro" id="IPR012337">
    <property type="entry name" value="RNaseH-like_sf"/>
</dbReference>